<dbReference type="InterPro" id="IPR037062">
    <property type="entry name" value="Malic_N_dom_sf"/>
</dbReference>
<evidence type="ECO:0000313" key="9">
    <source>
        <dbReference type="Proteomes" id="UP000199309"/>
    </source>
</evidence>
<evidence type="ECO:0000256" key="1">
    <source>
        <dbReference type="ARBA" id="ARBA00008785"/>
    </source>
</evidence>
<dbReference type="InterPro" id="IPR012302">
    <property type="entry name" value="Malic_NAD-bd"/>
</dbReference>
<evidence type="ECO:0000256" key="5">
    <source>
        <dbReference type="PIRSR" id="PIRSR000106-3"/>
    </source>
</evidence>
<evidence type="ECO:0000259" key="7">
    <source>
        <dbReference type="SMART" id="SM01274"/>
    </source>
</evidence>
<dbReference type="GO" id="GO:0046872">
    <property type="term" value="F:metal ion binding"/>
    <property type="evidence" value="ECO:0007669"/>
    <property type="project" value="UniProtKB-KW"/>
</dbReference>
<feature type="domain" description="Malic enzyme N-terminal" evidence="7">
    <location>
        <begin position="15"/>
        <end position="148"/>
    </location>
</feature>
<dbReference type="AlphaFoldDB" id="A0A1G9ZQ47"/>
<dbReference type="RefSeq" id="WP_091652230.1">
    <property type="nucleotide sequence ID" value="NZ_FNHQ01000032.1"/>
</dbReference>
<protein>
    <submittedName>
        <fullName evidence="8">Malate dehydrogenase (Oxaloacetate-decarboxylating)</fullName>
    </submittedName>
</protein>
<feature type="active site" description="Proton acceptor" evidence="3">
    <location>
        <position position="91"/>
    </location>
</feature>
<dbReference type="SUPFAM" id="SSF51735">
    <property type="entry name" value="NAD(P)-binding Rossmann-fold domains"/>
    <property type="match status" value="1"/>
</dbReference>
<dbReference type="Proteomes" id="UP000199309">
    <property type="component" value="Unassembled WGS sequence"/>
</dbReference>
<dbReference type="SMART" id="SM01274">
    <property type="entry name" value="malic"/>
    <property type="match status" value="1"/>
</dbReference>
<dbReference type="CDD" id="cd05311">
    <property type="entry name" value="NAD_bind_2_malic_enz"/>
    <property type="match status" value="1"/>
</dbReference>
<dbReference type="InterPro" id="IPR036291">
    <property type="entry name" value="NAD(P)-bd_dom_sf"/>
</dbReference>
<dbReference type="InterPro" id="IPR051674">
    <property type="entry name" value="Malate_Decarboxylase"/>
</dbReference>
<comment type="cofactor">
    <cofactor evidence="5">
        <name>Mg(2+)</name>
        <dbReference type="ChEBI" id="CHEBI:18420"/>
    </cofactor>
    <cofactor evidence="5">
        <name>Mn(2+)</name>
        <dbReference type="ChEBI" id="CHEBI:29035"/>
    </cofactor>
    <text evidence="5">Divalent metal cations. Prefers magnesium or manganese.</text>
</comment>
<dbReference type="PIRSF" id="PIRSF000106">
    <property type="entry name" value="ME"/>
    <property type="match status" value="1"/>
</dbReference>
<feature type="binding site" evidence="4">
    <location>
        <position position="315"/>
    </location>
    <ligand>
        <name>(S)-malate</name>
        <dbReference type="ChEBI" id="CHEBI:15589"/>
    </ligand>
</feature>
<sequence length="419" mass="44711">MNFDEQAMKVRKGKKGILEMLPCAVLETSDDLSTLYTPGVAQPCREITKNKELSFDLTCRGNMIAVISDGTRVLGLGDIGPEAAMPVMEGKSVLFKVFGGVNAVPICLDTKDPHTFIEAVKLLQPSFAGINLEDISSPKCYEIETTLKNEMDIPVFHDDQHGTAIAALAGVIGAFRCIGKHLETAKIVINGAGAAGASIARLLILAGAQHVIVVDKAGILHKGMKGLNNVQKQLTEITNKDNMQGILADAAAGADLLLGVSGPHLFTKEIICSMNSDAVVFAMANPIPETDYSSAKQAGARIVGTGRSDAPNQINNVMVFPGIFRGALAVRARHINEEMKLAAAYAIASLVSEDELNEAYVIPDAFDERVAPAVAAAVAEAAMKSGDARITVDPETIRCEARIQIQKLHHKIEKIYTKE</sequence>
<dbReference type="Gene3D" id="3.40.50.10380">
    <property type="entry name" value="Malic enzyme, N-terminal domain"/>
    <property type="match status" value="1"/>
</dbReference>
<dbReference type="OrthoDB" id="9805787at2"/>
<dbReference type="SMART" id="SM00919">
    <property type="entry name" value="Malic_M"/>
    <property type="match status" value="1"/>
</dbReference>
<organism evidence="8 9">
    <name type="scientific">Megasphaera paucivorans</name>
    <dbReference type="NCBI Taxonomy" id="349095"/>
    <lineage>
        <taxon>Bacteria</taxon>
        <taxon>Bacillati</taxon>
        <taxon>Bacillota</taxon>
        <taxon>Negativicutes</taxon>
        <taxon>Veillonellales</taxon>
        <taxon>Veillonellaceae</taxon>
        <taxon>Megasphaera</taxon>
    </lineage>
</organism>
<name>A0A1G9ZQ47_9FIRM</name>
<keyword evidence="9" id="KW-1185">Reference proteome</keyword>
<evidence type="ECO:0000313" key="8">
    <source>
        <dbReference type="EMBL" id="SDN23672.1"/>
    </source>
</evidence>
<reference evidence="8 9" key="1">
    <citation type="submission" date="2016-10" db="EMBL/GenBank/DDBJ databases">
        <authorList>
            <person name="de Groot N.N."/>
        </authorList>
    </citation>
    <scope>NUCLEOTIDE SEQUENCE [LARGE SCALE GENOMIC DNA]</scope>
    <source>
        <strain evidence="8 9">DSM 16981</strain>
    </source>
</reference>
<feature type="binding site" evidence="5">
    <location>
        <position position="134"/>
    </location>
    <ligand>
        <name>a divalent metal cation</name>
        <dbReference type="ChEBI" id="CHEBI:60240"/>
    </ligand>
</feature>
<dbReference type="EMBL" id="FNHQ01000032">
    <property type="protein sequence ID" value="SDN23672.1"/>
    <property type="molecule type" value="Genomic_DNA"/>
</dbReference>
<comment type="similarity">
    <text evidence="1">Belongs to the malic enzymes family.</text>
</comment>
<dbReference type="GO" id="GO:0004470">
    <property type="term" value="F:malic enzyme activity"/>
    <property type="evidence" value="ECO:0007669"/>
    <property type="project" value="InterPro"/>
</dbReference>
<dbReference type="InterPro" id="IPR045213">
    <property type="entry name" value="Malic_NAD-bd_bact_type"/>
</dbReference>
<dbReference type="Pfam" id="PF00390">
    <property type="entry name" value="malic"/>
    <property type="match status" value="1"/>
</dbReference>
<dbReference type="GO" id="GO:0051287">
    <property type="term" value="F:NAD binding"/>
    <property type="evidence" value="ECO:0007669"/>
    <property type="project" value="InterPro"/>
</dbReference>
<dbReference type="STRING" id="349095.SAMN05660299_02378"/>
<dbReference type="PANTHER" id="PTHR43237:SF4">
    <property type="entry name" value="NADP-DEPENDENT MALIC ENZYME"/>
    <property type="match status" value="1"/>
</dbReference>
<dbReference type="GO" id="GO:0016616">
    <property type="term" value="F:oxidoreductase activity, acting on the CH-OH group of donors, NAD or NADP as acceptor"/>
    <property type="evidence" value="ECO:0007669"/>
    <property type="project" value="InterPro"/>
</dbReference>
<evidence type="ECO:0000256" key="4">
    <source>
        <dbReference type="PIRSR" id="PIRSR000106-2"/>
    </source>
</evidence>
<feature type="domain" description="Malic enzyme NAD-binding" evidence="6">
    <location>
        <begin position="160"/>
        <end position="383"/>
    </location>
</feature>
<keyword evidence="2" id="KW-0560">Oxidoreductase</keyword>
<gene>
    <name evidence="8" type="ORF">SAMN05660299_02378</name>
</gene>
<dbReference type="InterPro" id="IPR046346">
    <property type="entry name" value="Aminoacid_DH-like_N_sf"/>
</dbReference>
<evidence type="ECO:0000259" key="6">
    <source>
        <dbReference type="SMART" id="SM00919"/>
    </source>
</evidence>
<dbReference type="Pfam" id="PF03949">
    <property type="entry name" value="Malic_M"/>
    <property type="match status" value="1"/>
</dbReference>
<keyword evidence="5" id="KW-0479">Metal-binding</keyword>
<dbReference type="PANTHER" id="PTHR43237">
    <property type="entry name" value="NADP-DEPENDENT MALIC ENZYME"/>
    <property type="match status" value="1"/>
</dbReference>
<feature type="active site" description="Proton donor" evidence="3">
    <location>
        <position position="36"/>
    </location>
</feature>
<feature type="binding site" evidence="5">
    <location>
        <position position="133"/>
    </location>
    <ligand>
        <name>a divalent metal cation</name>
        <dbReference type="ChEBI" id="CHEBI:60240"/>
    </ligand>
</feature>
<dbReference type="InterPro" id="IPR001891">
    <property type="entry name" value="Malic_OxRdtase"/>
</dbReference>
<dbReference type="SUPFAM" id="SSF53223">
    <property type="entry name" value="Aminoacid dehydrogenase-like, N-terminal domain"/>
    <property type="match status" value="1"/>
</dbReference>
<proteinExistence type="inferred from homology"/>
<accession>A0A1G9ZQ47</accession>
<evidence type="ECO:0000256" key="3">
    <source>
        <dbReference type="PIRSR" id="PIRSR000106-1"/>
    </source>
</evidence>
<dbReference type="InterPro" id="IPR012301">
    <property type="entry name" value="Malic_N_dom"/>
</dbReference>
<evidence type="ECO:0000256" key="2">
    <source>
        <dbReference type="ARBA" id="ARBA00023002"/>
    </source>
</evidence>
<feature type="binding site" evidence="5">
    <location>
        <position position="159"/>
    </location>
    <ligand>
        <name>a divalent metal cation</name>
        <dbReference type="ChEBI" id="CHEBI:60240"/>
    </ligand>
</feature>
<dbReference type="Gene3D" id="3.40.50.720">
    <property type="entry name" value="NAD(P)-binding Rossmann-like Domain"/>
    <property type="match status" value="1"/>
</dbReference>
<feature type="binding site" evidence="4">
    <location>
        <position position="285"/>
    </location>
    <ligand>
        <name>(S)-malate</name>
        <dbReference type="ChEBI" id="CHEBI:15589"/>
    </ligand>
</feature>
<feature type="binding site" evidence="4">
    <location>
        <position position="72"/>
    </location>
    <ligand>
        <name>(S)-malate</name>
        <dbReference type="ChEBI" id="CHEBI:15589"/>
    </ligand>
</feature>